<sequence>MLDPGMFRYLKQHRFHVGRPYKLSLGIKYRGQSFRVSQIRLQSTAPTNLVHSNLAADIIASNSTGISHSYWPYAFIQNAVNGIHCISGAPWWASIILTTIGIRSLMLPLTLRSMKNARALSHIQPRVKKYVDAMKAAKLENDTYAVTQNAYAIQKIYRSNNINPLTVAISPIIQATVFISFFYGLRKMSQASIAGFNSGGLLWFRDLTTYDPYYILPTLNGLLVFLSFRENARFGTSSAASSVHMQTFMQLFCLLTPFITCHVPSSVFLYWIPSTMFTAIQALVTRRLDRAKLSNTKDPVIRQGSFPQQVKEMLKAIKDNFHQSYSKYQQLSYTRSLRDKSAVNLLRNTANQHKNKRKKHS</sequence>
<evidence type="ECO:0000256" key="1">
    <source>
        <dbReference type="ARBA" id="ARBA00004448"/>
    </source>
</evidence>
<gene>
    <name evidence="13" type="primary">oxa101</name>
    <name evidence="12" type="ORF">SJAG_05300</name>
</gene>
<keyword evidence="4" id="KW-0999">Mitochondrion inner membrane</keyword>
<evidence type="ECO:0000259" key="11">
    <source>
        <dbReference type="Pfam" id="PF02096"/>
    </source>
</evidence>
<dbReference type="GO" id="GO:0005743">
    <property type="term" value="C:mitochondrial inner membrane"/>
    <property type="evidence" value="ECO:0000318"/>
    <property type="project" value="GO_Central"/>
</dbReference>
<proteinExistence type="inferred from homology"/>
<keyword evidence="14" id="KW-1185">Reference proteome</keyword>
<keyword evidence="8 10" id="KW-0472">Membrane</keyword>
<dbReference type="NCBIfam" id="TIGR03592">
    <property type="entry name" value="yidC_oxa1_cterm"/>
    <property type="match status" value="1"/>
</dbReference>
<evidence type="ECO:0000256" key="4">
    <source>
        <dbReference type="ARBA" id="ARBA00022792"/>
    </source>
</evidence>
<keyword evidence="3 9" id="KW-0812">Transmembrane</keyword>
<name>B6K432_SCHJY</name>
<dbReference type="InterPro" id="IPR001708">
    <property type="entry name" value="YidC/ALB3/OXA1/COX18"/>
</dbReference>
<evidence type="ECO:0000256" key="8">
    <source>
        <dbReference type="ARBA" id="ARBA00023136"/>
    </source>
</evidence>
<dbReference type="EMBL" id="KE651167">
    <property type="protein sequence ID" value="EEB08239.1"/>
    <property type="molecule type" value="Genomic_DNA"/>
</dbReference>
<dbReference type="OMA" id="PWWVSII"/>
<reference evidence="12 14" key="1">
    <citation type="journal article" date="2011" name="Science">
        <title>Comparative functional genomics of the fission yeasts.</title>
        <authorList>
            <person name="Rhind N."/>
            <person name="Chen Z."/>
            <person name="Yassour M."/>
            <person name="Thompson D.A."/>
            <person name="Haas B.J."/>
            <person name="Habib N."/>
            <person name="Wapinski I."/>
            <person name="Roy S."/>
            <person name="Lin M.F."/>
            <person name="Heiman D.I."/>
            <person name="Young S.K."/>
            <person name="Furuya K."/>
            <person name="Guo Y."/>
            <person name="Pidoux A."/>
            <person name="Chen H.M."/>
            <person name="Robbertse B."/>
            <person name="Goldberg J.M."/>
            <person name="Aoki K."/>
            <person name="Bayne E.H."/>
            <person name="Berlin A.M."/>
            <person name="Desjardins C.A."/>
            <person name="Dobbs E."/>
            <person name="Dukaj L."/>
            <person name="Fan L."/>
            <person name="FitzGerald M.G."/>
            <person name="French C."/>
            <person name="Gujja S."/>
            <person name="Hansen K."/>
            <person name="Keifenheim D."/>
            <person name="Levin J.Z."/>
            <person name="Mosher R.A."/>
            <person name="Mueller C.A."/>
            <person name="Pfiffner J."/>
            <person name="Priest M."/>
            <person name="Russ C."/>
            <person name="Smialowska A."/>
            <person name="Swoboda P."/>
            <person name="Sykes S.M."/>
            <person name="Vaughn M."/>
            <person name="Vengrova S."/>
            <person name="Yoder R."/>
            <person name="Zeng Q."/>
            <person name="Allshire R."/>
            <person name="Baulcombe D."/>
            <person name="Birren B.W."/>
            <person name="Brown W."/>
            <person name="Ekwall K."/>
            <person name="Kellis M."/>
            <person name="Leatherwood J."/>
            <person name="Levin H."/>
            <person name="Margalit H."/>
            <person name="Martienssen R."/>
            <person name="Nieduszynski C.A."/>
            <person name="Spatafora J.W."/>
            <person name="Friedman N."/>
            <person name="Dalgaard J.Z."/>
            <person name="Baumann P."/>
            <person name="Niki H."/>
            <person name="Regev A."/>
            <person name="Nusbaum C."/>
        </authorList>
    </citation>
    <scope>NUCLEOTIDE SEQUENCE [LARGE SCALE GENOMIC DNA]</scope>
    <source>
        <strain evidence="14">yFS275 / FY16936</strain>
    </source>
</reference>
<evidence type="ECO:0000256" key="7">
    <source>
        <dbReference type="ARBA" id="ARBA00023128"/>
    </source>
</evidence>
<keyword evidence="5" id="KW-0809">Transit peptide</keyword>
<dbReference type="AlphaFoldDB" id="B6K432"/>
<evidence type="ECO:0000313" key="12">
    <source>
        <dbReference type="EMBL" id="EEB08239.1"/>
    </source>
</evidence>
<dbReference type="PANTHER" id="PTHR12428:SF66">
    <property type="entry name" value="MITOCHONDRIAL INNER MEMBRANE PROTEIN OXA1L"/>
    <property type="match status" value="1"/>
</dbReference>
<evidence type="ECO:0000256" key="5">
    <source>
        <dbReference type="ARBA" id="ARBA00022946"/>
    </source>
</evidence>
<dbReference type="JaponicusDB" id="SJAG_05300">
    <property type="gene designation" value="oxa101"/>
</dbReference>
<evidence type="ECO:0000256" key="3">
    <source>
        <dbReference type="ARBA" id="ARBA00022692"/>
    </source>
</evidence>
<feature type="transmembrane region" description="Helical" evidence="10">
    <location>
        <begin position="248"/>
        <end position="272"/>
    </location>
</feature>
<evidence type="ECO:0000313" key="14">
    <source>
        <dbReference type="Proteomes" id="UP000001744"/>
    </source>
</evidence>
<dbReference type="InterPro" id="IPR028055">
    <property type="entry name" value="YidC/Oxa/ALB_C"/>
</dbReference>
<dbReference type="CDD" id="cd20069">
    <property type="entry name" value="5TM_Oxa1-like"/>
    <property type="match status" value="1"/>
</dbReference>
<dbReference type="STRING" id="402676.B6K432"/>
<keyword evidence="7" id="KW-0496">Mitochondrion</keyword>
<dbReference type="GeneID" id="7050109"/>
<dbReference type="GO" id="GO:0032977">
    <property type="term" value="F:membrane insertase activity"/>
    <property type="evidence" value="ECO:0000318"/>
    <property type="project" value="GO_Central"/>
</dbReference>
<comment type="subcellular location">
    <subcellularLocation>
        <location evidence="9">Membrane</location>
        <topology evidence="9">Multi-pass membrane protein</topology>
    </subcellularLocation>
    <subcellularLocation>
        <location evidence="1">Mitochondrion inner membrane</location>
        <topology evidence="1">Multi-pass membrane protein</topology>
    </subcellularLocation>
</comment>
<keyword evidence="6 10" id="KW-1133">Transmembrane helix</keyword>
<protein>
    <submittedName>
        <fullName evidence="12">Inner membrane translocase Oxa101</fullName>
    </submittedName>
</protein>
<evidence type="ECO:0000256" key="6">
    <source>
        <dbReference type="ARBA" id="ARBA00022989"/>
    </source>
</evidence>
<feature type="transmembrane region" description="Helical" evidence="10">
    <location>
        <begin position="91"/>
        <end position="111"/>
    </location>
</feature>
<feature type="transmembrane region" description="Helical" evidence="10">
    <location>
        <begin position="165"/>
        <end position="185"/>
    </location>
</feature>
<accession>B6K432</accession>
<organism evidence="12 14">
    <name type="scientific">Schizosaccharomyces japonicus (strain yFS275 / FY16936)</name>
    <name type="common">Fission yeast</name>
    <dbReference type="NCBI Taxonomy" id="402676"/>
    <lineage>
        <taxon>Eukaryota</taxon>
        <taxon>Fungi</taxon>
        <taxon>Dikarya</taxon>
        <taxon>Ascomycota</taxon>
        <taxon>Taphrinomycotina</taxon>
        <taxon>Schizosaccharomycetes</taxon>
        <taxon>Schizosaccharomycetales</taxon>
        <taxon>Schizosaccharomycetaceae</taxon>
        <taxon>Schizosaccharomyces</taxon>
    </lineage>
</organism>
<dbReference type="VEuPathDB" id="FungiDB:SJAG_05300"/>
<dbReference type="Proteomes" id="UP000001744">
    <property type="component" value="Unassembled WGS sequence"/>
</dbReference>
<feature type="transmembrane region" description="Helical" evidence="10">
    <location>
        <begin position="212"/>
        <end position="228"/>
    </location>
</feature>
<evidence type="ECO:0000313" key="13">
    <source>
        <dbReference type="JaponicusDB" id="SJAG_05300"/>
    </source>
</evidence>
<evidence type="ECO:0000256" key="9">
    <source>
        <dbReference type="RuleBase" id="RU003945"/>
    </source>
</evidence>
<feature type="domain" description="Membrane insertase YidC/Oxa/ALB C-terminal" evidence="11">
    <location>
        <begin position="91"/>
        <end position="286"/>
    </location>
</feature>
<dbReference type="GO" id="GO:0032979">
    <property type="term" value="P:protein insertion into mitochondrial inner membrane from matrix"/>
    <property type="evidence" value="ECO:0000318"/>
    <property type="project" value="GO_Central"/>
</dbReference>
<evidence type="ECO:0000256" key="10">
    <source>
        <dbReference type="SAM" id="Phobius"/>
    </source>
</evidence>
<dbReference type="RefSeq" id="XP_002174532.1">
    <property type="nucleotide sequence ID" value="XM_002174496.2"/>
</dbReference>
<evidence type="ECO:0000256" key="2">
    <source>
        <dbReference type="ARBA" id="ARBA00009877"/>
    </source>
</evidence>
<dbReference type="OrthoDB" id="2148490at2759"/>
<comment type="similarity">
    <text evidence="2 9">Belongs to the OXA1/ALB3/YidC family.</text>
</comment>
<dbReference type="Pfam" id="PF02096">
    <property type="entry name" value="60KD_IMP"/>
    <property type="match status" value="1"/>
</dbReference>
<dbReference type="eggNOG" id="KOG1239">
    <property type="taxonomic scope" value="Eukaryota"/>
</dbReference>
<dbReference type="PANTHER" id="PTHR12428">
    <property type="entry name" value="OXA1"/>
    <property type="match status" value="1"/>
</dbReference>
<dbReference type="HOGENOM" id="CLU_029282_3_2_1"/>